<evidence type="ECO:0000313" key="1">
    <source>
        <dbReference type="EMBL" id="MDP9645465.1"/>
    </source>
</evidence>
<dbReference type="RefSeq" id="WP_392392750.1">
    <property type="nucleotide sequence ID" value="NZ_JAURTK010000001.1"/>
</dbReference>
<sequence length="146" mass="16157">MTPSLQYFFDNPQAAIPGELPVRVDTVSAELLAALLKGEEVTDLDPRFAQPTKSAASVVRYLDRWYGWRIAHSKFAYCTDDGRLAFAKKYSLPKDVITSAYVCGAEDWIGQVRAAAKRRLATASRIAAQVDVLNNWFEGRARGATS</sequence>
<dbReference type="Proteomes" id="UP001229486">
    <property type="component" value="Unassembled WGS sequence"/>
</dbReference>
<evidence type="ECO:0000313" key="2">
    <source>
        <dbReference type="Proteomes" id="UP001229486"/>
    </source>
</evidence>
<proteinExistence type="predicted"/>
<protein>
    <submittedName>
        <fullName evidence="1">Uncharacterized protein</fullName>
    </submittedName>
</protein>
<accession>A0AB73I627</accession>
<reference evidence="1" key="1">
    <citation type="submission" date="2023-07" db="EMBL/GenBank/DDBJ databases">
        <title>Sorghum-associated microbial communities from plants grown in Nebraska, USA.</title>
        <authorList>
            <person name="Schachtman D."/>
        </authorList>
    </citation>
    <scope>NUCLEOTIDE SEQUENCE</scope>
    <source>
        <strain evidence="1">DS1061</strain>
    </source>
</reference>
<comment type="caution">
    <text evidence="1">The sequence shown here is derived from an EMBL/GenBank/DDBJ whole genome shotgun (WGS) entry which is preliminary data.</text>
</comment>
<name>A0AB73I627_9BURK</name>
<organism evidence="1 2">
    <name type="scientific">Paraburkholderia caledonica</name>
    <dbReference type="NCBI Taxonomy" id="134536"/>
    <lineage>
        <taxon>Bacteria</taxon>
        <taxon>Pseudomonadati</taxon>
        <taxon>Pseudomonadota</taxon>
        <taxon>Betaproteobacteria</taxon>
        <taxon>Burkholderiales</taxon>
        <taxon>Burkholderiaceae</taxon>
        <taxon>Paraburkholderia</taxon>
    </lineage>
</organism>
<dbReference type="AlphaFoldDB" id="A0AB73I627"/>
<gene>
    <name evidence="1" type="ORF">J2793_000887</name>
</gene>
<dbReference type="EMBL" id="JAURTK010000001">
    <property type="protein sequence ID" value="MDP9645465.1"/>
    <property type="molecule type" value="Genomic_DNA"/>
</dbReference>